<comment type="caution">
    <text evidence="8">The sequence shown here is derived from an EMBL/GenBank/DDBJ whole genome shotgun (WGS) entry which is preliminary data.</text>
</comment>
<protein>
    <submittedName>
        <fullName evidence="8">DNA-binding NarL/FixJ family response regulator</fullName>
    </submittedName>
</protein>
<keyword evidence="3 8" id="KW-0238">DNA-binding</keyword>
<dbReference type="InterPro" id="IPR011006">
    <property type="entry name" value="CheY-like_superfamily"/>
</dbReference>
<dbReference type="PROSITE" id="PS50043">
    <property type="entry name" value="HTH_LUXR_2"/>
    <property type="match status" value="1"/>
</dbReference>
<reference evidence="8 9" key="1">
    <citation type="submission" date="2023-07" db="EMBL/GenBank/DDBJ databases">
        <title>Genomic Encyclopedia of Type Strains, Phase IV (KMG-IV): sequencing the most valuable type-strain genomes for metagenomic binning, comparative biology and taxonomic classification.</title>
        <authorList>
            <person name="Goeker M."/>
        </authorList>
    </citation>
    <scope>NUCLEOTIDE SEQUENCE [LARGE SCALE GENOMIC DNA]</scope>
    <source>
        <strain evidence="8 9">DSM 18695</strain>
    </source>
</reference>
<dbReference type="InterPro" id="IPR001789">
    <property type="entry name" value="Sig_transdc_resp-reg_receiver"/>
</dbReference>
<dbReference type="CDD" id="cd17535">
    <property type="entry name" value="REC_NarL-like"/>
    <property type="match status" value="1"/>
</dbReference>
<dbReference type="InterPro" id="IPR016032">
    <property type="entry name" value="Sig_transdc_resp-reg_C-effctor"/>
</dbReference>
<dbReference type="PANTHER" id="PTHR43214:SF41">
    <property type="entry name" value="NITRATE_NITRITE RESPONSE REGULATOR PROTEIN NARP"/>
    <property type="match status" value="1"/>
</dbReference>
<evidence type="ECO:0000256" key="4">
    <source>
        <dbReference type="ARBA" id="ARBA00023163"/>
    </source>
</evidence>
<dbReference type="InterPro" id="IPR000792">
    <property type="entry name" value="Tscrpt_reg_LuxR_C"/>
</dbReference>
<evidence type="ECO:0000256" key="3">
    <source>
        <dbReference type="ARBA" id="ARBA00023125"/>
    </source>
</evidence>
<gene>
    <name evidence="8" type="ORF">QO010_002021</name>
</gene>
<evidence type="ECO:0000256" key="5">
    <source>
        <dbReference type="PROSITE-ProRule" id="PRU00169"/>
    </source>
</evidence>
<accession>A0ABU0IQF0</accession>
<sequence length="211" mass="22300">MAIIEDDPVLRDELAYAVGQAPDLEVIGVADCLTAGRELLARGVDVLLIDLALPDGNGVELIREIDGRTDGIKVIVISVFGDAQSVVRSIEAGAAGYLLKGAKPAEAAEAIRTVLDGGAPISPSVANHILARMRRPPDAPMTGGPALSRREIAVLTDLAKGFRYKEVARLQGISPNTVGDHVKSIYRKLAVNSRGEAVFEAVQAGLIRFKD</sequence>
<dbReference type="EMBL" id="JAUSVS010000003">
    <property type="protein sequence ID" value="MDQ0464240.1"/>
    <property type="molecule type" value="Genomic_DNA"/>
</dbReference>
<keyword evidence="9" id="KW-1185">Reference proteome</keyword>
<keyword evidence="2" id="KW-0805">Transcription regulation</keyword>
<dbReference type="Proteomes" id="UP001228905">
    <property type="component" value="Unassembled WGS sequence"/>
</dbReference>
<evidence type="ECO:0000256" key="2">
    <source>
        <dbReference type="ARBA" id="ARBA00023015"/>
    </source>
</evidence>
<name>A0ABU0IQF0_9CAUL</name>
<dbReference type="InterPro" id="IPR039420">
    <property type="entry name" value="WalR-like"/>
</dbReference>
<dbReference type="SUPFAM" id="SSF46894">
    <property type="entry name" value="C-terminal effector domain of the bipartite response regulators"/>
    <property type="match status" value="1"/>
</dbReference>
<evidence type="ECO:0000259" key="7">
    <source>
        <dbReference type="PROSITE" id="PS50110"/>
    </source>
</evidence>
<feature type="modified residue" description="4-aspartylphosphate" evidence="5">
    <location>
        <position position="50"/>
    </location>
</feature>
<feature type="domain" description="HTH luxR-type" evidence="6">
    <location>
        <begin position="140"/>
        <end position="205"/>
    </location>
</feature>
<dbReference type="Pfam" id="PF00196">
    <property type="entry name" value="GerE"/>
    <property type="match status" value="1"/>
</dbReference>
<dbReference type="SUPFAM" id="SSF52172">
    <property type="entry name" value="CheY-like"/>
    <property type="match status" value="1"/>
</dbReference>
<dbReference type="Pfam" id="PF00072">
    <property type="entry name" value="Response_reg"/>
    <property type="match status" value="1"/>
</dbReference>
<dbReference type="PROSITE" id="PS50110">
    <property type="entry name" value="RESPONSE_REGULATORY"/>
    <property type="match status" value="1"/>
</dbReference>
<evidence type="ECO:0000259" key="6">
    <source>
        <dbReference type="PROSITE" id="PS50043"/>
    </source>
</evidence>
<dbReference type="PRINTS" id="PR00038">
    <property type="entry name" value="HTHLUXR"/>
</dbReference>
<evidence type="ECO:0000256" key="1">
    <source>
        <dbReference type="ARBA" id="ARBA00022553"/>
    </source>
</evidence>
<keyword evidence="1 5" id="KW-0597">Phosphoprotein</keyword>
<dbReference type="CDD" id="cd06170">
    <property type="entry name" value="LuxR_C_like"/>
    <property type="match status" value="1"/>
</dbReference>
<dbReference type="GO" id="GO:0003677">
    <property type="term" value="F:DNA binding"/>
    <property type="evidence" value="ECO:0007669"/>
    <property type="project" value="UniProtKB-KW"/>
</dbReference>
<dbReference type="Gene3D" id="3.40.50.2300">
    <property type="match status" value="1"/>
</dbReference>
<feature type="domain" description="Response regulatory" evidence="7">
    <location>
        <begin position="1"/>
        <end position="115"/>
    </location>
</feature>
<organism evidence="8 9">
    <name type="scientific">Caulobacter ginsengisoli</name>
    <dbReference type="NCBI Taxonomy" id="400775"/>
    <lineage>
        <taxon>Bacteria</taxon>
        <taxon>Pseudomonadati</taxon>
        <taxon>Pseudomonadota</taxon>
        <taxon>Alphaproteobacteria</taxon>
        <taxon>Caulobacterales</taxon>
        <taxon>Caulobacteraceae</taxon>
        <taxon>Caulobacter</taxon>
    </lineage>
</organism>
<keyword evidence="4" id="KW-0804">Transcription</keyword>
<evidence type="ECO:0000313" key="9">
    <source>
        <dbReference type="Proteomes" id="UP001228905"/>
    </source>
</evidence>
<evidence type="ECO:0000313" key="8">
    <source>
        <dbReference type="EMBL" id="MDQ0464240.1"/>
    </source>
</evidence>
<dbReference type="PANTHER" id="PTHR43214">
    <property type="entry name" value="TWO-COMPONENT RESPONSE REGULATOR"/>
    <property type="match status" value="1"/>
</dbReference>
<dbReference type="InterPro" id="IPR058245">
    <property type="entry name" value="NreC/VraR/RcsB-like_REC"/>
</dbReference>
<dbReference type="SMART" id="SM00421">
    <property type="entry name" value="HTH_LUXR"/>
    <property type="match status" value="1"/>
</dbReference>
<dbReference type="RefSeq" id="WP_307348765.1">
    <property type="nucleotide sequence ID" value="NZ_JAUSVS010000003.1"/>
</dbReference>
<proteinExistence type="predicted"/>
<dbReference type="SMART" id="SM00448">
    <property type="entry name" value="REC"/>
    <property type="match status" value="1"/>
</dbReference>